<proteinExistence type="predicted"/>
<protein>
    <recommendedName>
        <fullName evidence="5">Secreted protein</fullName>
    </recommendedName>
</protein>
<gene>
    <name evidence="3" type="ORF">CBER1_02344</name>
</gene>
<accession>A0A2S6CM17</accession>
<feature type="region of interest" description="Disordered" evidence="1">
    <location>
        <begin position="271"/>
        <end position="307"/>
    </location>
</feature>
<dbReference type="OrthoDB" id="10341249at2759"/>
<feature type="compositionally biased region" description="Low complexity" evidence="1">
    <location>
        <begin position="271"/>
        <end position="289"/>
    </location>
</feature>
<feature type="compositionally biased region" description="Basic and acidic residues" evidence="1">
    <location>
        <begin position="216"/>
        <end position="242"/>
    </location>
</feature>
<reference evidence="4" key="1">
    <citation type="journal article" date="2017" name="bioRxiv">
        <title>Conservation of a gene cluster reveals novel cercosporin biosynthetic mechanisms and extends production to the genus Colletotrichum.</title>
        <authorList>
            <person name="de Jonge R."/>
            <person name="Ebert M.K."/>
            <person name="Huitt-Roehl C.R."/>
            <person name="Pal P."/>
            <person name="Suttle J.C."/>
            <person name="Spanner R.E."/>
            <person name="Neubauer J.D."/>
            <person name="Jurick W.M.II."/>
            <person name="Stott K.A."/>
            <person name="Secor G.A."/>
            <person name="Thomma B.P.H.J."/>
            <person name="Van de Peer Y."/>
            <person name="Townsend C.A."/>
            <person name="Bolton M.D."/>
        </authorList>
    </citation>
    <scope>NUCLEOTIDE SEQUENCE [LARGE SCALE GENOMIC DNA]</scope>
    <source>
        <strain evidence="4">CBS538.71</strain>
    </source>
</reference>
<evidence type="ECO:0000256" key="2">
    <source>
        <dbReference type="SAM" id="SignalP"/>
    </source>
</evidence>
<dbReference type="Proteomes" id="UP000237631">
    <property type="component" value="Unassembled WGS sequence"/>
</dbReference>
<evidence type="ECO:0000313" key="4">
    <source>
        <dbReference type="Proteomes" id="UP000237631"/>
    </source>
</evidence>
<name>A0A2S6CM17_9PEZI</name>
<sequence length="307" mass="33828">MLSAITRPLLATILLLGSITLAQNNGDKLTPPLIKPPKNGGIVNSPIQFDILTYDDNDCQYVLNSRKRLAANRGTPCYPIPVGFDSYFYDIYQGVESANWVVPNAVHGNCDWRDGCGNQRTDIFLTRHGLCNITVFPNAQCKGLPIHTHEKANWQMNGNQCIKKFFMDPVTKQRVRGHSMAVWCQQFDEVLKNEVHYPYVLNLCPAGPPDQYDIRQHEHPEDPYFWPDDGHEPKTKSCEKKPTSSSTSTGPAMTTISTVLVVPVASVNTTSTATTSSSASSAASQATASPAMKTRTSIIWVPPTTST</sequence>
<evidence type="ECO:0000256" key="1">
    <source>
        <dbReference type="SAM" id="MobiDB-lite"/>
    </source>
</evidence>
<keyword evidence="2" id="KW-0732">Signal</keyword>
<keyword evidence="4" id="KW-1185">Reference proteome</keyword>
<organism evidence="3 4">
    <name type="scientific">Cercospora berteroae</name>
    <dbReference type="NCBI Taxonomy" id="357750"/>
    <lineage>
        <taxon>Eukaryota</taxon>
        <taxon>Fungi</taxon>
        <taxon>Dikarya</taxon>
        <taxon>Ascomycota</taxon>
        <taxon>Pezizomycotina</taxon>
        <taxon>Dothideomycetes</taxon>
        <taxon>Dothideomycetidae</taxon>
        <taxon>Mycosphaerellales</taxon>
        <taxon>Mycosphaerellaceae</taxon>
        <taxon>Cercospora</taxon>
    </lineage>
</organism>
<feature type="region of interest" description="Disordered" evidence="1">
    <location>
        <begin position="216"/>
        <end position="252"/>
    </location>
</feature>
<feature type="chain" id="PRO_5015584082" description="Secreted protein" evidence="2">
    <location>
        <begin position="23"/>
        <end position="307"/>
    </location>
</feature>
<evidence type="ECO:0000313" key="3">
    <source>
        <dbReference type="EMBL" id="PPJ60777.1"/>
    </source>
</evidence>
<feature type="signal peptide" evidence="2">
    <location>
        <begin position="1"/>
        <end position="22"/>
    </location>
</feature>
<evidence type="ECO:0008006" key="5">
    <source>
        <dbReference type="Google" id="ProtNLM"/>
    </source>
</evidence>
<dbReference type="AlphaFoldDB" id="A0A2S6CM17"/>
<comment type="caution">
    <text evidence="3">The sequence shown here is derived from an EMBL/GenBank/DDBJ whole genome shotgun (WGS) entry which is preliminary data.</text>
</comment>
<dbReference type="EMBL" id="PNEN01000211">
    <property type="protein sequence ID" value="PPJ60777.1"/>
    <property type="molecule type" value="Genomic_DNA"/>
</dbReference>